<proteinExistence type="predicted"/>
<evidence type="ECO:0000256" key="1">
    <source>
        <dbReference type="SAM" id="MobiDB-lite"/>
    </source>
</evidence>
<dbReference type="AlphaFoldDB" id="A0A1I7UQX9"/>
<dbReference type="Proteomes" id="UP000095282">
    <property type="component" value="Unplaced"/>
</dbReference>
<organism evidence="2 3">
    <name type="scientific">Caenorhabditis tropicalis</name>
    <dbReference type="NCBI Taxonomy" id="1561998"/>
    <lineage>
        <taxon>Eukaryota</taxon>
        <taxon>Metazoa</taxon>
        <taxon>Ecdysozoa</taxon>
        <taxon>Nematoda</taxon>
        <taxon>Chromadorea</taxon>
        <taxon>Rhabditida</taxon>
        <taxon>Rhabditina</taxon>
        <taxon>Rhabditomorpha</taxon>
        <taxon>Rhabditoidea</taxon>
        <taxon>Rhabditidae</taxon>
        <taxon>Peloderinae</taxon>
        <taxon>Caenorhabditis</taxon>
    </lineage>
</organism>
<feature type="compositionally biased region" description="Polar residues" evidence="1">
    <location>
        <begin position="56"/>
        <end position="69"/>
    </location>
</feature>
<dbReference type="WBParaSite" id="Csp11.Scaffold630.g18457.t1">
    <property type="protein sequence ID" value="Csp11.Scaffold630.g18457.t1"/>
    <property type="gene ID" value="Csp11.Scaffold630.g18457"/>
</dbReference>
<evidence type="ECO:0000313" key="3">
    <source>
        <dbReference type="WBParaSite" id="Csp11.Scaffold630.g18457.t1"/>
    </source>
</evidence>
<keyword evidence="2" id="KW-1185">Reference proteome</keyword>
<name>A0A1I7UQX9_9PELO</name>
<reference evidence="3" key="1">
    <citation type="submission" date="2016-11" db="UniProtKB">
        <authorList>
            <consortium name="WormBaseParasite"/>
        </authorList>
    </citation>
    <scope>IDENTIFICATION</scope>
</reference>
<accession>A0A1I7UQX9</accession>
<sequence>MMRAFVRHRPMRSDVISSSPIDLSLQIIRITIQNTPSVLSIREENRKKVRKKRQISKPSAQTRHQLIAD</sequence>
<feature type="region of interest" description="Disordered" evidence="1">
    <location>
        <begin position="43"/>
        <end position="69"/>
    </location>
</feature>
<evidence type="ECO:0000313" key="2">
    <source>
        <dbReference type="Proteomes" id="UP000095282"/>
    </source>
</evidence>
<protein>
    <submittedName>
        <fullName evidence="3">Uncharacterized protein</fullName>
    </submittedName>
</protein>